<dbReference type="RefSeq" id="WP_044048882.1">
    <property type="nucleotide sequence ID" value="NZ_CP003984.1"/>
</dbReference>
<evidence type="ECO:0000313" key="3">
    <source>
        <dbReference type="Proteomes" id="UP000028680"/>
    </source>
</evidence>
<dbReference type="InterPro" id="IPR010642">
    <property type="entry name" value="Invasion_prot_B"/>
</dbReference>
<evidence type="ECO:0000256" key="1">
    <source>
        <dbReference type="SAM" id="SignalP"/>
    </source>
</evidence>
<accession>A0AAN0RH01</accession>
<keyword evidence="3" id="KW-1185">Reference proteome</keyword>
<keyword evidence="1" id="KW-0732">Signal</keyword>
<dbReference type="EMBL" id="CP003984">
    <property type="protein sequence ID" value="AII86025.1"/>
    <property type="molecule type" value="Genomic_DNA"/>
</dbReference>
<evidence type="ECO:0008006" key="4">
    <source>
        <dbReference type="Google" id="ProtNLM"/>
    </source>
</evidence>
<reference evidence="2 3" key="1">
    <citation type="journal article" date="2014" name="ISME J.">
        <title>Adaptation of an abundant Roseobacter RCA organism to pelagic systems revealed by genomic and transcriptomic analyses.</title>
        <authorList>
            <person name="Voget S."/>
            <person name="Wemheuer B."/>
            <person name="Brinkhoff T."/>
            <person name="Vollmers J."/>
            <person name="Dietrich S."/>
            <person name="Giebel H.A."/>
            <person name="Beardsley C."/>
            <person name="Sardemann C."/>
            <person name="Bakenhus I."/>
            <person name="Billerbeck S."/>
            <person name="Daniel R."/>
            <person name="Simon M."/>
        </authorList>
    </citation>
    <scope>NUCLEOTIDE SEQUENCE [LARGE SCALE GENOMIC DNA]</scope>
    <source>
        <strain evidence="2 3">RCA23</strain>
    </source>
</reference>
<dbReference type="Proteomes" id="UP000028680">
    <property type="component" value="Chromosome"/>
</dbReference>
<dbReference type="KEGG" id="ptp:RCA23_c04650"/>
<organism evidence="2 3">
    <name type="scientific">Planktomarina temperata RCA23</name>
    <dbReference type="NCBI Taxonomy" id="666509"/>
    <lineage>
        <taxon>Bacteria</taxon>
        <taxon>Pseudomonadati</taxon>
        <taxon>Pseudomonadota</taxon>
        <taxon>Alphaproteobacteria</taxon>
        <taxon>Rhodobacterales</taxon>
        <taxon>Paracoccaceae</taxon>
        <taxon>Planktomarina</taxon>
    </lineage>
</organism>
<protein>
    <recommendedName>
        <fullName evidence="4">Invasion associated locus B family protein</fullName>
    </recommendedName>
</protein>
<dbReference type="Gene3D" id="2.60.40.1880">
    <property type="entry name" value="Invasion associated locus B (IalB) protein"/>
    <property type="match status" value="1"/>
</dbReference>
<evidence type="ECO:0000313" key="2">
    <source>
        <dbReference type="EMBL" id="AII86025.1"/>
    </source>
</evidence>
<dbReference type="AlphaFoldDB" id="A0AAN0RH01"/>
<feature type="signal peptide" evidence="1">
    <location>
        <begin position="1"/>
        <end position="22"/>
    </location>
</feature>
<dbReference type="GeneID" id="93367752"/>
<feature type="chain" id="PRO_5043028256" description="Invasion associated locus B family protein" evidence="1">
    <location>
        <begin position="23"/>
        <end position="174"/>
    </location>
</feature>
<proteinExistence type="predicted"/>
<name>A0AAN0RH01_9RHOB</name>
<dbReference type="InterPro" id="IPR038696">
    <property type="entry name" value="IalB_sf"/>
</dbReference>
<dbReference type="Pfam" id="PF06776">
    <property type="entry name" value="IalB"/>
    <property type="match status" value="1"/>
</dbReference>
<sequence>MLKTVISSVACVLALLCSAASAQETSNRVAAKTDWSVFVESDPKECWAVTAPKETVNTKGGKVVSVRRGQILLFVFHRPGNDVKGQVAFTGGYPFAKDRPIILNIDGADFELSIDGEWAWPPSPSDDAKIVAAMKRGAKAVITAQSERGTVTKDTFSLKGFTAAVTDSEKRCTG</sequence>
<gene>
    <name evidence="2" type="ORF">RCA23_c04650</name>
</gene>